<dbReference type="InterPro" id="IPR011989">
    <property type="entry name" value="ARM-like"/>
</dbReference>
<dbReference type="GO" id="GO:0000159">
    <property type="term" value="C:protein phosphatase type 2A complex"/>
    <property type="evidence" value="ECO:0007669"/>
    <property type="project" value="InterPro"/>
</dbReference>
<accession>A0A7S0TGN7</accession>
<evidence type="ECO:0000313" key="1">
    <source>
        <dbReference type="EMBL" id="CAD8732449.1"/>
    </source>
</evidence>
<reference evidence="1" key="1">
    <citation type="submission" date="2021-01" db="EMBL/GenBank/DDBJ databases">
        <authorList>
            <person name="Corre E."/>
            <person name="Pelletier E."/>
            <person name="Niang G."/>
            <person name="Scheremetjew M."/>
            <person name="Finn R."/>
            <person name="Kale V."/>
            <person name="Holt S."/>
            <person name="Cochrane G."/>
            <person name="Meng A."/>
            <person name="Brown T."/>
            <person name="Cohen L."/>
        </authorList>
    </citation>
    <scope>NUCLEOTIDE SEQUENCE</scope>
</reference>
<sequence>MCSKLELCAVCCDFQVSSSEEMTRVENKKDLLLEVLQAMSAHKWSSVQLLQQCIETIWENLFRSLPDASMIRTDANDDEMDFRDPSWDHLQLIYELTFHVVTNTNIDKKTMKKHLQGQFLEKLIHLFCSADDREPQYVKIIVHAIYGRFMALRKSIRKHLADYCFRYVYTSTLRDNTSWQGLPEILEIFCSIFQGLNVPVKPDYHVVLRNVIVPLHKSFHLDEFHEQLLQCCTQFVTKDPYSAPVILGGILKFWPKFSPLKEQLFITEIVHILNVCVRHPNIKQSDPAFATITIAVLNKFVECMTSPHHQVAERSLMVWRDETIRICVDLHREKIWPNIYQALQHNKEKYWLSAIRNINRQIMSDFKRRDPEFFEKIEQQQQSHDFNTTQTQQQKERKKLVREQRWMHLKQLAKPAQNV</sequence>
<dbReference type="PANTHER" id="PTHR10257">
    <property type="entry name" value="SERINE/THREONINE PROTEIN PHOSPHATASE 2A PP2A REGULATORY SUBUNIT B"/>
    <property type="match status" value="1"/>
</dbReference>
<dbReference type="Gene3D" id="1.25.10.10">
    <property type="entry name" value="Leucine-rich Repeat Variant"/>
    <property type="match status" value="1"/>
</dbReference>
<dbReference type="InterPro" id="IPR002554">
    <property type="entry name" value="PP2A_B56"/>
</dbReference>
<dbReference type="EMBL" id="HBFI01001875">
    <property type="protein sequence ID" value="CAD8732449.1"/>
    <property type="molecule type" value="Transcribed_RNA"/>
</dbReference>
<dbReference type="AlphaFoldDB" id="A0A7S0TGN7"/>
<dbReference type="SUPFAM" id="SSF48371">
    <property type="entry name" value="ARM repeat"/>
    <property type="match status" value="1"/>
</dbReference>
<name>A0A7S0TGN7_9EUKA</name>
<proteinExistence type="predicted"/>
<evidence type="ECO:0008006" key="2">
    <source>
        <dbReference type="Google" id="ProtNLM"/>
    </source>
</evidence>
<protein>
    <recommendedName>
        <fullName evidence="2">Serine/threonine protein phosphatase 2A regulatory subunit</fullName>
    </recommendedName>
</protein>
<organism evidence="1">
    <name type="scientific">Elphidium margaritaceum</name>
    <dbReference type="NCBI Taxonomy" id="933848"/>
    <lineage>
        <taxon>Eukaryota</taxon>
        <taxon>Sar</taxon>
        <taxon>Rhizaria</taxon>
        <taxon>Retaria</taxon>
        <taxon>Foraminifera</taxon>
        <taxon>Rotaliida</taxon>
        <taxon>Elphidiidae</taxon>
        <taxon>Elphidium</taxon>
    </lineage>
</organism>
<dbReference type="GO" id="GO:0007165">
    <property type="term" value="P:signal transduction"/>
    <property type="evidence" value="ECO:0007669"/>
    <property type="project" value="InterPro"/>
</dbReference>
<dbReference type="Pfam" id="PF01603">
    <property type="entry name" value="B56"/>
    <property type="match status" value="1"/>
</dbReference>
<dbReference type="GO" id="GO:0019888">
    <property type="term" value="F:protein phosphatase regulator activity"/>
    <property type="evidence" value="ECO:0007669"/>
    <property type="project" value="InterPro"/>
</dbReference>
<dbReference type="PANTHER" id="PTHR10257:SF3">
    <property type="entry name" value="SERINE_THREONINE-PROTEIN PHOSPHATASE 2A 56 KDA REGULATORY SUBUNIT GAMMA ISOFORM"/>
    <property type="match status" value="1"/>
</dbReference>
<dbReference type="InterPro" id="IPR016024">
    <property type="entry name" value="ARM-type_fold"/>
</dbReference>
<gene>
    <name evidence="1" type="ORF">EMAR1385_LOCUS1328</name>
</gene>